<evidence type="ECO:0000259" key="1">
    <source>
        <dbReference type="PROSITE" id="PS50097"/>
    </source>
</evidence>
<proteinExistence type="predicted"/>
<dbReference type="SUPFAM" id="SSF54695">
    <property type="entry name" value="POZ domain"/>
    <property type="match status" value="1"/>
</dbReference>
<dbReference type="Pfam" id="PF00651">
    <property type="entry name" value="BTB"/>
    <property type="match status" value="1"/>
</dbReference>
<evidence type="ECO:0000313" key="2">
    <source>
        <dbReference type="EMBL" id="CZT00569.1"/>
    </source>
</evidence>
<keyword evidence="3" id="KW-1185">Reference proteome</keyword>
<dbReference type="AlphaFoldDB" id="A0A1E1KRC8"/>
<dbReference type="InterPro" id="IPR011333">
    <property type="entry name" value="SKP1/BTB/POZ_sf"/>
</dbReference>
<sequence length="292" mass="32621">MSSVLSQVIKVIFPSQVSESPPELSQSQDYEPGAMASASVSCQFCQQLGKDTVNITVGSGPREKAFTVRKSILCKKVPFFAAMFNGGFLEAKTQSAKLPEDDARAFEHFLGWLYQDAIGKLDSIAEHMALLGFAEKYNLLPLMDLTMDSMMSLMNRNKQILGMSWIERAYGSTHEKSKLREFAVSCYVWVLLVGNVAKSSAEDWLPKGPDKDQILIDCFRVQRNFQISLTMPRSGGNLFPDPRKAPPCHFHSHEDPTLCPNRSTVERKVAEKTNVGKTVAKTPVARKQVWRP</sequence>
<dbReference type="PROSITE" id="PS50097">
    <property type="entry name" value="BTB"/>
    <property type="match status" value="1"/>
</dbReference>
<gene>
    <name evidence="2" type="ORF">RCO7_03013</name>
</gene>
<protein>
    <recommendedName>
        <fullName evidence="1">BTB domain-containing protein</fullName>
    </recommendedName>
</protein>
<dbReference type="InParanoid" id="A0A1E1KRC8"/>
<dbReference type="Proteomes" id="UP000178129">
    <property type="component" value="Unassembled WGS sequence"/>
</dbReference>
<name>A0A1E1KRC8_9HELO</name>
<accession>A0A1E1KRC8</accession>
<comment type="caution">
    <text evidence="2">The sequence shown here is derived from an EMBL/GenBank/DDBJ whole genome shotgun (WGS) entry which is preliminary data.</text>
</comment>
<organism evidence="2 3">
    <name type="scientific">Rhynchosporium graminicola</name>
    <dbReference type="NCBI Taxonomy" id="2792576"/>
    <lineage>
        <taxon>Eukaryota</taxon>
        <taxon>Fungi</taxon>
        <taxon>Dikarya</taxon>
        <taxon>Ascomycota</taxon>
        <taxon>Pezizomycotina</taxon>
        <taxon>Leotiomycetes</taxon>
        <taxon>Helotiales</taxon>
        <taxon>Ploettnerulaceae</taxon>
        <taxon>Rhynchosporium</taxon>
    </lineage>
</organism>
<dbReference type="Gene3D" id="3.30.710.10">
    <property type="entry name" value="Potassium Channel Kv1.1, Chain A"/>
    <property type="match status" value="1"/>
</dbReference>
<dbReference type="InterPro" id="IPR000210">
    <property type="entry name" value="BTB/POZ_dom"/>
</dbReference>
<dbReference type="PANTHER" id="PTHR47843">
    <property type="entry name" value="BTB DOMAIN-CONTAINING PROTEIN-RELATED"/>
    <property type="match status" value="1"/>
</dbReference>
<dbReference type="STRING" id="914237.A0A1E1KRC8"/>
<reference evidence="3" key="1">
    <citation type="submission" date="2016-03" db="EMBL/GenBank/DDBJ databases">
        <authorList>
            <person name="Ploux O."/>
        </authorList>
    </citation>
    <scope>NUCLEOTIDE SEQUENCE [LARGE SCALE GENOMIC DNA]</scope>
    <source>
        <strain evidence="3">UK7</strain>
    </source>
</reference>
<dbReference type="EMBL" id="FJUW01000020">
    <property type="protein sequence ID" value="CZT00569.1"/>
    <property type="molecule type" value="Genomic_DNA"/>
</dbReference>
<feature type="domain" description="BTB" evidence="1">
    <location>
        <begin position="51"/>
        <end position="122"/>
    </location>
</feature>
<dbReference type="CDD" id="cd18186">
    <property type="entry name" value="BTB_POZ_ZBTB_KLHL-like"/>
    <property type="match status" value="1"/>
</dbReference>
<evidence type="ECO:0000313" key="3">
    <source>
        <dbReference type="Proteomes" id="UP000178129"/>
    </source>
</evidence>
<dbReference type="PANTHER" id="PTHR47843:SF2">
    <property type="entry name" value="BTB DOMAIN-CONTAINING PROTEIN"/>
    <property type="match status" value="1"/>
</dbReference>